<sequence>MRTYEIKHAGPDEEKMENPAILSGAAGLPENLAAMRRHGGTIARGRKDKGPNVSGL</sequence>
<proteinExistence type="predicted"/>
<evidence type="ECO:0000313" key="1">
    <source>
        <dbReference type="EMBL" id="QOK96608.1"/>
    </source>
</evidence>
<accession>A0AA92K1F9</accession>
<protein>
    <submittedName>
        <fullName evidence="1">Uncharacterized protein</fullName>
    </submittedName>
</protein>
<organism evidence="1 2">
    <name type="scientific">Ralstonia solanacearum</name>
    <name type="common">Pseudomonas solanacearum</name>
    <dbReference type="NCBI Taxonomy" id="305"/>
    <lineage>
        <taxon>Bacteria</taxon>
        <taxon>Pseudomonadati</taxon>
        <taxon>Pseudomonadota</taxon>
        <taxon>Betaproteobacteria</taxon>
        <taxon>Burkholderiales</taxon>
        <taxon>Burkholderiaceae</taxon>
        <taxon>Ralstonia</taxon>
        <taxon>Ralstonia solanacearum species complex</taxon>
    </lineage>
</organism>
<name>A0AA92K1F9_RALSL</name>
<dbReference type="Proteomes" id="UP000593970">
    <property type="component" value="Chromosome"/>
</dbReference>
<gene>
    <name evidence="1" type="ORF">HF909_09275</name>
</gene>
<dbReference type="EMBL" id="CP051169">
    <property type="protein sequence ID" value="QOK96608.1"/>
    <property type="molecule type" value="Genomic_DNA"/>
</dbReference>
<reference evidence="2" key="1">
    <citation type="submission" date="2020-04" db="EMBL/GenBank/DDBJ databases">
        <title>Ralstonia solanacearum UW576, UW763, UW773, and UW774.</title>
        <authorList>
            <person name="Steidl O."/>
            <person name="Truchon A."/>
            <person name="Allen C."/>
        </authorList>
    </citation>
    <scope>NUCLEOTIDE SEQUENCE [LARGE SCALE GENOMIC DNA]</scope>
    <source>
        <strain evidence="2">UW774</strain>
    </source>
</reference>
<evidence type="ECO:0000313" key="2">
    <source>
        <dbReference type="Proteomes" id="UP000593970"/>
    </source>
</evidence>
<dbReference type="AlphaFoldDB" id="A0AA92K1F9"/>